<evidence type="ECO:0000313" key="2">
    <source>
        <dbReference type="Proteomes" id="UP001419268"/>
    </source>
</evidence>
<protein>
    <submittedName>
        <fullName evidence="1">Uncharacterized protein</fullName>
    </submittedName>
</protein>
<evidence type="ECO:0000313" key="1">
    <source>
        <dbReference type="EMBL" id="KAK9104306.1"/>
    </source>
</evidence>
<accession>A0AAP0F434</accession>
<dbReference type="AlphaFoldDB" id="A0AAP0F434"/>
<keyword evidence="2" id="KW-1185">Reference proteome</keyword>
<proteinExistence type="predicted"/>
<name>A0AAP0F434_9MAGN</name>
<dbReference type="EMBL" id="JBBNAG010000009">
    <property type="protein sequence ID" value="KAK9104306.1"/>
    <property type="molecule type" value="Genomic_DNA"/>
</dbReference>
<comment type="caution">
    <text evidence="1">The sequence shown here is derived from an EMBL/GenBank/DDBJ whole genome shotgun (WGS) entry which is preliminary data.</text>
</comment>
<sequence>MKERKVSKCSNISTTTLCHQLCPLVPHRGNPHRHVCCPGSRLAQDRDRAPVRRTLLAHITLGLLGEAVESDGDQHFEAPCVRSGEATFGACDWEEMGFDVCGGSFICGVRVDAQIDLLLLDRGEAYMGSELILCGSWGLLCTFLEVVVKRSKLVEKWRLYKWFQASVGPTSRVCDPD</sequence>
<gene>
    <name evidence="1" type="ORF">Scep_021150</name>
</gene>
<organism evidence="1 2">
    <name type="scientific">Stephania cephalantha</name>
    <dbReference type="NCBI Taxonomy" id="152367"/>
    <lineage>
        <taxon>Eukaryota</taxon>
        <taxon>Viridiplantae</taxon>
        <taxon>Streptophyta</taxon>
        <taxon>Embryophyta</taxon>
        <taxon>Tracheophyta</taxon>
        <taxon>Spermatophyta</taxon>
        <taxon>Magnoliopsida</taxon>
        <taxon>Ranunculales</taxon>
        <taxon>Menispermaceae</taxon>
        <taxon>Menispermoideae</taxon>
        <taxon>Cissampelideae</taxon>
        <taxon>Stephania</taxon>
    </lineage>
</organism>
<reference evidence="1 2" key="1">
    <citation type="submission" date="2024-01" db="EMBL/GenBank/DDBJ databases">
        <title>Genome assemblies of Stephania.</title>
        <authorList>
            <person name="Yang L."/>
        </authorList>
    </citation>
    <scope>NUCLEOTIDE SEQUENCE [LARGE SCALE GENOMIC DNA]</scope>
    <source>
        <strain evidence="1">JXDWG</strain>
        <tissue evidence="1">Leaf</tissue>
    </source>
</reference>
<dbReference type="Proteomes" id="UP001419268">
    <property type="component" value="Unassembled WGS sequence"/>
</dbReference>